<accession>A0ABT6HM16</accession>
<protein>
    <submittedName>
        <fullName evidence="2">Helix-turn-helix transcriptional regulator</fullName>
    </submittedName>
</protein>
<name>A0ABT6HM16_9ACTN</name>
<organism evidence="2 3">
    <name type="scientific">Streptomyces chengmaiensis</name>
    <dbReference type="NCBI Taxonomy" id="3040919"/>
    <lineage>
        <taxon>Bacteria</taxon>
        <taxon>Bacillati</taxon>
        <taxon>Actinomycetota</taxon>
        <taxon>Actinomycetes</taxon>
        <taxon>Kitasatosporales</taxon>
        <taxon>Streptomycetaceae</taxon>
        <taxon>Streptomyces</taxon>
    </lineage>
</organism>
<keyword evidence="3" id="KW-1185">Reference proteome</keyword>
<proteinExistence type="predicted"/>
<gene>
    <name evidence="2" type="ORF">QCN29_13320</name>
</gene>
<feature type="domain" description="HTH cro/C1-type" evidence="1">
    <location>
        <begin position="13"/>
        <end position="73"/>
    </location>
</feature>
<dbReference type="Proteomes" id="UP001223144">
    <property type="component" value="Unassembled WGS sequence"/>
</dbReference>
<comment type="caution">
    <text evidence="2">The sequence shown here is derived from an EMBL/GenBank/DDBJ whole genome shotgun (WGS) entry which is preliminary data.</text>
</comment>
<dbReference type="Gene3D" id="1.10.260.40">
    <property type="entry name" value="lambda repressor-like DNA-binding domains"/>
    <property type="match status" value="1"/>
</dbReference>
<evidence type="ECO:0000313" key="2">
    <source>
        <dbReference type="EMBL" id="MDH2389757.1"/>
    </source>
</evidence>
<dbReference type="CDD" id="cd00093">
    <property type="entry name" value="HTH_XRE"/>
    <property type="match status" value="1"/>
</dbReference>
<sequence>MSYVRRKHFGAYLARLRREARKSQRQLADQLCALSGLSTLTRNEVSRWERGERVPDGWLLMIAQALGTPAGDLERAASYARGEPLPVEALSPAETLGQLLPPDDLLLPLESGGGQRIAMDSVTSLAGRVHGLRLADDVLAGGDLLAPAFRELSSAVRLYRESSHTEDVGRGLLIQIGELAQISGWIASDAGHHDRAEKAYRLGISAAREAGDRALVGHLAGSLAYQWSNIGREQEGVDLARAALDEAGPDAHPKARALFFDRIAWTHTRARESQPAMRALGEAHEALSVEASSDDAPQWSYWVSDEELSVMDARVYTELRRPLRAVPLLSSALAGYDATHAREVALYRSWLVVALADANEQEQAAQEARRVLAVDVASERTAERSRVMLRHLQTHADAPDVCSLLDEYGTWCSSK</sequence>
<dbReference type="PROSITE" id="PS50943">
    <property type="entry name" value="HTH_CROC1"/>
    <property type="match status" value="1"/>
</dbReference>
<dbReference type="Pfam" id="PF13560">
    <property type="entry name" value="HTH_31"/>
    <property type="match status" value="1"/>
</dbReference>
<dbReference type="InterPro" id="IPR010982">
    <property type="entry name" value="Lambda_DNA-bd_dom_sf"/>
</dbReference>
<dbReference type="EMBL" id="JARWBG010000012">
    <property type="protein sequence ID" value="MDH2389757.1"/>
    <property type="molecule type" value="Genomic_DNA"/>
</dbReference>
<dbReference type="SUPFAM" id="SSF47413">
    <property type="entry name" value="lambda repressor-like DNA-binding domains"/>
    <property type="match status" value="1"/>
</dbReference>
<dbReference type="SMART" id="SM00530">
    <property type="entry name" value="HTH_XRE"/>
    <property type="match status" value="1"/>
</dbReference>
<evidence type="ECO:0000259" key="1">
    <source>
        <dbReference type="PROSITE" id="PS50943"/>
    </source>
</evidence>
<dbReference type="InterPro" id="IPR001387">
    <property type="entry name" value="Cro/C1-type_HTH"/>
</dbReference>
<evidence type="ECO:0000313" key="3">
    <source>
        <dbReference type="Proteomes" id="UP001223144"/>
    </source>
</evidence>
<reference evidence="2 3" key="1">
    <citation type="submission" date="2023-04" db="EMBL/GenBank/DDBJ databases">
        <title>Streptomyces chengmaiensis sp. nov. isolated from the stem of mangrove plant in Hainan.</title>
        <authorList>
            <person name="Huang X."/>
            <person name="Zhou S."/>
            <person name="Chu X."/>
            <person name="Xie Y."/>
            <person name="Lin Y."/>
        </authorList>
    </citation>
    <scope>NUCLEOTIDE SEQUENCE [LARGE SCALE GENOMIC DNA]</scope>
    <source>
        <strain evidence="2 3">HNM0663</strain>
    </source>
</reference>
<dbReference type="RefSeq" id="WP_279928079.1">
    <property type="nucleotide sequence ID" value="NZ_JARWBG010000012.1"/>
</dbReference>